<evidence type="ECO:0000256" key="1">
    <source>
        <dbReference type="SAM" id="MobiDB-lite"/>
    </source>
</evidence>
<feature type="compositionally biased region" description="Basic and acidic residues" evidence="1">
    <location>
        <begin position="216"/>
        <end position="227"/>
    </location>
</feature>
<protein>
    <submittedName>
        <fullName evidence="2">Uncharacterized protein</fullName>
    </submittedName>
</protein>
<dbReference type="Proteomes" id="UP001497525">
    <property type="component" value="Unassembled WGS sequence"/>
</dbReference>
<evidence type="ECO:0000313" key="3">
    <source>
        <dbReference type="Proteomes" id="UP001497525"/>
    </source>
</evidence>
<name>A0AAV2TZI0_CALDB</name>
<comment type="caution">
    <text evidence="2">The sequence shown here is derived from an EMBL/GenBank/DDBJ whole genome shotgun (WGS) entry which is preliminary data.</text>
</comment>
<sequence length="284" mass="32924">MEQLLKNSTEQFNSTLLSLGWTEDYLSKTRTLKICPFDQNHWVPEDVASKHEQYCALRQRGYLPEEIAVMPPDVQSTGMDEIRSAATNAPIVPWELDLDAFSTSKQKRMRMVECQTPDGHGMSIEQLAMMRDSKRRRQSYRGIHTARLSYTEILREIIKQQTELLQARCGRSSSETNIPFDSSTSKGTNRKDDDATCHGTSTGDQRASEKHKRHRFREEKQSGERIGRGSPSRRRESPRKRRHTGSDRESSNSRRQESKPHGDRKSSTHRHHHKHRHHHDKNST</sequence>
<proteinExistence type="predicted"/>
<dbReference type="AlphaFoldDB" id="A0AAV2TZI0"/>
<dbReference type="EMBL" id="CAXLJL010001022">
    <property type="protein sequence ID" value="CAL5142343.1"/>
    <property type="molecule type" value="Genomic_DNA"/>
</dbReference>
<feature type="region of interest" description="Disordered" evidence="1">
    <location>
        <begin position="168"/>
        <end position="284"/>
    </location>
</feature>
<organism evidence="2 3">
    <name type="scientific">Calicophoron daubneyi</name>
    <name type="common">Rumen fluke</name>
    <name type="synonym">Paramphistomum daubneyi</name>
    <dbReference type="NCBI Taxonomy" id="300641"/>
    <lineage>
        <taxon>Eukaryota</taxon>
        <taxon>Metazoa</taxon>
        <taxon>Spiralia</taxon>
        <taxon>Lophotrochozoa</taxon>
        <taxon>Platyhelminthes</taxon>
        <taxon>Trematoda</taxon>
        <taxon>Digenea</taxon>
        <taxon>Plagiorchiida</taxon>
        <taxon>Pronocephalata</taxon>
        <taxon>Paramphistomoidea</taxon>
        <taxon>Paramphistomidae</taxon>
        <taxon>Calicophoron</taxon>
    </lineage>
</organism>
<feature type="compositionally biased region" description="Polar residues" evidence="1">
    <location>
        <begin position="171"/>
        <end position="187"/>
    </location>
</feature>
<accession>A0AAV2TZI0</accession>
<feature type="compositionally biased region" description="Basic residues" evidence="1">
    <location>
        <begin position="267"/>
        <end position="284"/>
    </location>
</feature>
<reference evidence="2" key="1">
    <citation type="submission" date="2024-06" db="EMBL/GenBank/DDBJ databases">
        <authorList>
            <person name="Liu X."/>
            <person name="Lenzi L."/>
            <person name="Haldenby T S."/>
            <person name="Uol C."/>
        </authorList>
    </citation>
    <scope>NUCLEOTIDE SEQUENCE</scope>
</reference>
<feature type="compositionally biased region" description="Basic and acidic residues" evidence="1">
    <location>
        <begin position="244"/>
        <end position="266"/>
    </location>
</feature>
<gene>
    <name evidence="2" type="ORF">CDAUBV1_LOCUS17580</name>
</gene>
<evidence type="ECO:0000313" key="2">
    <source>
        <dbReference type="EMBL" id="CAL5142343.1"/>
    </source>
</evidence>